<evidence type="ECO:0000313" key="2">
    <source>
        <dbReference type="Proteomes" id="UP000054097"/>
    </source>
</evidence>
<protein>
    <submittedName>
        <fullName evidence="1">Uncharacterized protein</fullName>
    </submittedName>
</protein>
<sequence length="176" mass="19984">MSRPAHGATSHLLIHIVIRASVCRSLRSFSVTEDFEPGGHPINFAQMDFDTRTAVEKTWREIDDADRANFDPVNSIFSLTKTRKLAGASGWENYVLIFQCTKAKFIPSDPRAALILCYLAQNFNTQEITMRHQFMIAPNCELGAMQGTYDWLEGDWRTAAKRELAKCARFTVLIDH</sequence>
<proteinExistence type="predicted"/>
<accession>A0A0C3BPA0</accession>
<dbReference type="AlphaFoldDB" id="A0A0C3BPA0"/>
<dbReference type="HOGENOM" id="CLU_1526088_0_0_1"/>
<organism evidence="1 2">
    <name type="scientific">Serendipita vermifera MAFF 305830</name>
    <dbReference type="NCBI Taxonomy" id="933852"/>
    <lineage>
        <taxon>Eukaryota</taxon>
        <taxon>Fungi</taxon>
        <taxon>Dikarya</taxon>
        <taxon>Basidiomycota</taxon>
        <taxon>Agaricomycotina</taxon>
        <taxon>Agaricomycetes</taxon>
        <taxon>Sebacinales</taxon>
        <taxon>Serendipitaceae</taxon>
        <taxon>Serendipita</taxon>
    </lineage>
</organism>
<gene>
    <name evidence="1" type="ORF">M408DRAFT_152071</name>
</gene>
<reference evidence="1 2" key="1">
    <citation type="submission" date="2014-04" db="EMBL/GenBank/DDBJ databases">
        <authorList>
            <consortium name="DOE Joint Genome Institute"/>
            <person name="Kuo A."/>
            <person name="Zuccaro A."/>
            <person name="Kohler A."/>
            <person name="Nagy L.G."/>
            <person name="Floudas D."/>
            <person name="Copeland A."/>
            <person name="Barry K.W."/>
            <person name="Cichocki N."/>
            <person name="Veneault-Fourrey C."/>
            <person name="LaButti K."/>
            <person name="Lindquist E.A."/>
            <person name="Lipzen A."/>
            <person name="Lundell T."/>
            <person name="Morin E."/>
            <person name="Murat C."/>
            <person name="Sun H."/>
            <person name="Tunlid A."/>
            <person name="Henrissat B."/>
            <person name="Grigoriev I.V."/>
            <person name="Hibbett D.S."/>
            <person name="Martin F."/>
            <person name="Nordberg H.P."/>
            <person name="Cantor M.N."/>
            <person name="Hua S.X."/>
        </authorList>
    </citation>
    <scope>NUCLEOTIDE SEQUENCE [LARGE SCALE GENOMIC DNA]</scope>
    <source>
        <strain evidence="1 2">MAFF 305830</strain>
    </source>
</reference>
<dbReference type="OrthoDB" id="3244060at2759"/>
<name>A0A0C3BPA0_SERVB</name>
<dbReference type="Proteomes" id="UP000054097">
    <property type="component" value="Unassembled WGS sequence"/>
</dbReference>
<evidence type="ECO:0000313" key="1">
    <source>
        <dbReference type="EMBL" id="KIM33271.1"/>
    </source>
</evidence>
<dbReference type="EMBL" id="KN824278">
    <property type="protein sequence ID" value="KIM33271.1"/>
    <property type="molecule type" value="Genomic_DNA"/>
</dbReference>
<reference evidence="2" key="2">
    <citation type="submission" date="2015-01" db="EMBL/GenBank/DDBJ databases">
        <title>Evolutionary Origins and Diversification of the Mycorrhizal Mutualists.</title>
        <authorList>
            <consortium name="DOE Joint Genome Institute"/>
            <consortium name="Mycorrhizal Genomics Consortium"/>
            <person name="Kohler A."/>
            <person name="Kuo A."/>
            <person name="Nagy L.G."/>
            <person name="Floudas D."/>
            <person name="Copeland A."/>
            <person name="Barry K.W."/>
            <person name="Cichocki N."/>
            <person name="Veneault-Fourrey C."/>
            <person name="LaButti K."/>
            <person name="Lindquist E.A."/>
            <person name="Lipzen A."/>
            <person name="Lundell T."/>
            <person name="Morin E."/>
            <person name="Murat C."/>
            <person name="Riley R."/>
            <person name="Ohm R."/>
            <person name="Sun H."/>
            <person name="Tunlid A."/>
            <person name="Henrissat B."/>
            <person name="Grigoriev I.V."/>
            <person name="Hibbett D.S."/>
            <person name="Martin F."/>
        </authorList>
    </citation>
    <scope>NUCLEOTIDE SEQUENCE [LARGE SCALE GENOMIC DNA]</scope>
    <source>
        <strain evidence="2">MAFF 305830</strain>
    </source>
</reference>
<keyword evidence="2" id="KW-1185">Reference proteome</keyword>